<feature type="domain" description="STB6-like N-terminal" evidence="3">
    <location>
        <begin position="15"/>
        <end position="153"/>
    </location>
</feature>
<evidence type="ECO:0000259" key="3">
    <source>
        <dbReference type="Pfam" id="PF25995"/>
    </source>
</evidence>
<dbReference type="Pfam" id="PF25995">
    <property type="entry name" value="STB6_N"/>
    <property type="match status" value="1"/>
</dbReference>
<keyword evidence="5" id="KW-1185">Reference proteome</keyword>
<evidence type="ECO:0000256" key="1">
    <source>
        <dbReference type="SAM" id="Coils"/>
    </source>
</evidence>
<proteinExistence type="predicted"/>
<dbReference type="Proteomes" id="UP000033483">
    <property type="component" value="Unassembled WGS sequence"/>
</dbReference>
<gene>
    <name evidence="4" type="ORF">TD95_001265</name>
</gene>
<reference evidence="4 5" key="1">
    <citation type="submission" date="2015-03" db="EMBL/GenBank/DDBJ databases">
        <authorList>
            <person name="Radwan O."/>
            <person name="Al-Naeli F.A."/>
            <person name="Rendon G.A."/>
            <person name="Fields C."/>
        </authorList>
    </citation>
    <scope>NUCLEOTIDE SEQUENCE [LARGE SCALE GENOMIC DNA]</scope>
    <source>
        <strain evidence="4">CR-DP1</strain>
    </source>
</reference>
<dbReference type="InterPro" id="IPR059025">
    <property type="entry name" value="STB6_N"/>
</dbReference>
<evidence type="ECO:0000313" key="5">
    <source>
        <dbReference type="Proteomes" id="UP000033483"/>
    </source>
</evidence>
<accession>A0A0F4ZB34</accession>
<organism evidence="4 5">
    <name type="scientific">Thielaviopsis punctulata</name>
    <dbReference type="NCBI Taxonomy" id="72032"/>
    <lineage>
        <taxon>Eukaryota</taxon>
        <taxon>Fungi</taxon>
        <taxon>Dikarya</taxon>
        <taxon>Ascomycota</taxon>
        <taxon>Pezizomycotina</taxon>
        <taxon>Sordariomycetes</taxon>
        <taxon>Hypocreomycetidae</taxon>
        <taxon>Microascales</taxon>
        <taxon>Ceratocystidaceae</taxon>
        <taxon>Thielaviopsis</taxon>
    </lineage>
</organism>
<evidence type="ECO:0000256" key="2">
    <source>
        <dbReference type="SAM" id="MobiDB-lite"/>
    </source>
</evidence>
<dbReference type="OrthoDB" id="19806at2759"/>
<dbReference type="InterPro" id="IPR038919">
    <property type="entry name" value="STB2/STB2"/>
</dbReference>
<evidence type="ECO:0000313" key="4">
    <source>
        <dbReference type="EMBL" id="KKA27747.1"/>
    </source>
</evidence>
<dbReference type="PANTHER" id="PTHR31011:SF2">
    <property type="entry name" value="PROTEIN STB2-RELATED"/>
    <property type="match status" value="1"/>
</dbReference>
<name>A0A0F4ZB34_9PEZI</name>
<dbReference type="AlphaFoldDB" id="A0A0F4ZB34"/>
<dbReference type="GO" id="GO:0070822">
    <property type="term" value="C:Sin3-type complex"/>
    <property type="evidence" value="ECO:0007669"/>
    <property type="project" value="TreeGrafter"/>
</dbReference>
<sequence>MSSQTPDAAALPQKHLVIPDPIALRYLGEDPIVRIDKHRTVLEGYELYIIEQWVCARRTPSTVITTYTGDPNSKIFVGVISVPQDEAAWSFRLRTFFAALDQYHSRPRETRLGDLITTNLSSFPSALTAILVPDGDLQRYQKIFFVNENLKRMGCSGRAGLTLNEPAPATQSKFYSLYRVHERTNVSEGVLELVRMCQYALIVFGQLEPIYTDGLLCDTTETAISNWWMDIGAEYYNLEPSDGILGPTTVAAILGTLMGARNRLNSYGVTVPKDAFEIESLMRAVSQFQKYAKIKRTRVLDRDTLFKLQSATAKAAANEGWAVQRAVKSTVAEIGGKRGELVMGIVSGRDKGGISEIETLDIEKFIGYAYGELPKWLWLGKQRRAIVESNHEKQTEIGSAQMAAKEQQQFMTLSNQRSTMAIPGEDLEAFTSREELRGVPSQSSMTGPFSPPGVPVEAAEKKTRFKSVAGRMSDARSGLGRIKDVVGGSRKVAKPGRDELQSEAMTSPQIPLIPGVNGSSRAYNKTPELNANNLRRDKFYEGQNLSPSNLRQDQMLDRHLSNTSNEINGTGEISAKSPDVDLTSPGSANLFQSQCQWLDEYEAINSRTARFQRRQSVCVSTPRPDRHEAFWERRMSFSAAEDAVLRWEEIAPMFEVQPESSQPGCLMELARLFCRDVCNIKQELVPWAEQKILEHGRVEERYRQGHHDLKMMHDHLVEAHKNMALESSEIFAQERSLLTENIKELETMLARLDYEIEGLTGKVEEVEDGVAIFEAHVTRLENKAEELRTQLETESWMHWLVRSITGIGTGPNILADSDRKTK</sequence>
<feature type="coiled-coil region" evidence="1">
    <location>
        <begin position="735"/>
        <end position="797"/>
    </location>
</feature>
<keyword evidence="1" id="KW-0175">Coiled coil</keyword>
<dbReference type="EMBL" id="LAEV01001594">
    <property type="protein sequence ID" value="KKA27747.1"/>
    <property type="molecule type" value="Genomic_DNA"/>
</dbReference>
<protein>
    <recommendedName>
        <fullName evidence="3">STB6-like N-terminal domain-containing protein</fullName>
    </recommendedName>
</protein>
<dbReference type="PANTHER" id="PTHR31011">
    <property type="entry name" value="PROTEIN STB2-RELATED"/>
    <property type="match status" value="1"/>
</dbReference>
<comment type="caution">
    <text evidence="4">The sequence shown here is derived from an EMBL/GenBank/DDBJ whole genome shotgun (WGS) entry which is preliminary data.</text>
</comment>
<feature type="region of interest" description="Disordered" evidence="2">
    <location>
        <begin position="562"/>
        <end position="585"/>
    </location>
</feature>